<dbReference type="AlphaFoldDB" id="A0A3B0WL27"/>
<name>A0A3B0WL27_9ZZZZ</name>
<gene>
    <name evidence="1" type="ORF">MNBD_GAMMA05-591</name>
</gene>
<protein>
    <submittedName>
        <fullName evidence="1">Uncharacterized protein</fullName>
    </submittedName>
</protein>
<reference evidence="1" key="1">
    <citation type="submission" date="2018-06" db="EMBL/GenBank/DDBJ databases">
        <authorList>
            <person name="Zhirakovskaya E."/>
        </authorList>
    </citation>
    <scope>NUCLEOTIDE SEQUENCE</scope>
</reference>
<accession>A0A3B0WL27</accession>
<dbReference type="EMBL" id="UOFE01000024">
    <property type="protein sequence ID" value="VAW52032.1"/>
    <property type="molecule type" value="Genomic_DNA"/>
</dbReference>
<proteinExistence type="predicted"/>
<sequence>MKIQKILAGIVVLSFSFFSTTSSASLSIEGSGCGVSALVTSVQTTHYIISPSGSSHSGQIIVLFGSLPCLVTTDEHDLYTMLINQITMAKTTTSPIRIDGFLDPSNSGSSVIFTRLD</sequence>
<organism evidence="1">
    <name type="scientific">hydrothermal vent metagenome</name>
    <dbReference type="NCBI Taxonomy" id="652676"/>
    <lineage>
        <taxon>unclassified sequences</taxon>
        <taxon>metagenomes</taxon>
        <taxon>ecological metagenomes</taxon>
    </lineage>
</organism>
<evidence type="ECO:0000313" key="1">
    <source>
        <dbReference type="EMBL" id="VAW52032.1"/>
    </source>
</evidence>